<organism evidence="3 4">
    <name type="scientific">Sphingomonas ginkgonis</name>
    <dbReference type="NCBI Taxonomy" id="2315330"/>
    <lineage>
        <taxon>Bacteria</taxon>
        <taxon>Pseudomonadati</taxon>
        <taxon>Pseudomonadota</taxon>
        <taxon>Alphaproteobacteria</taxon>
        <taxon>Sphingomonadales</taxon>
        <taxon>Sphingomonadaceae</taxon>
        <taxon>Sphingomonas</taxon>
    </lineage>
</organism>
<dbReference type="SUPFAM" id="SSF52833">
    <property type="entry name" value="Thioredoxin-like"/>
    <property type="match status" value="1"/>
</dbReference>
<name>A0A3R9Y506_9SPHN</name>
<dbReference type="PANTHER" id="PTHR43968">
    <property type="match status" value="1"/>
</dbReference>
<dbReference type="OrthoDB" id="5293590at2"/>
<dbReference type="InterPro" id="IPR010987">
    <property type="entry name" value="Glutathione-S-Trfase_C-like"/>
</dbReference>
<dbReference type="PANTHER" id="PTHR43968:SF6">
    <property type="entry name" value="GLUTATHIONE S-TRANSFERASE OMEGA"/>
    <property type="match status" value="1"/>
</dbReference>
<proteinExistence type="predicted"/>
<dbReference type="SUPFAM" id="SSF47616">
    <property type="entry name" value="GST C-terminal domain-like"/>
    <property type="match status" value="1"/>
</dbReference>
<evidence type="ECO:0000313" key="4">
    <source>
        <dbReference type="Proteomes" id="UP000274661"/>
    </source>
</evidence>
<comment type="caution">
    <text evidence="3">The sequence shown here is derived from an EMBL/GenBank/DDBJ whole genome shotgun (WGS) entry which is preliminary data.</text>
</comment>
<dbReference type="RefSeq" id="WP_126718123.1">
    <property type="nucleotide sequence ID" value="NZ_RWJF01000001.1"/>
</dbReference>
<sequence>MRLYVFPFAPNVMRVQVIAAEKGIALEQVNVPDLPPGRFAEINPLGQVPALELDDGEVITESLTIGQYLDAVSGAPFLHGDSALERARIGMWERRAEMALFLPSIEYGHHTHSMFASFVTQHAEWAATLTPRAEKMLAVMGDRLDRSPWLAGDAFSAADITAALGYFGLVAFGGIRPSDRPSLQAWSGTMLARPSLAPLREAAAYLQTQAKEASA</sequence>
<accession>A0A3R9Y506</accession>
<dbReference type="InterPro" id="IPR036249">
    <property type="entry name" value="Thioredoxin-like_sf"/>
</dbReference>
<keyword evidence="4" id="KW-1185">Reference proteome</keyword>
<dbReference type="InterPro" id="IPR040079">
    <property type="entry name" value="Glutathione_S-Trfase"/>
</dbReference>
<dbReference type="PROSITE" id="PS50404">
    <property type="entry name" value="GST_NTER"/>
    <property type="match status" value="1"/>
</dbReference>
<dbReference type="InterPro" id="IPR004045">
    <property type="entry name" value="Glutathione_S-Trfase_N"/>
</dbReference>
<gene>
    <name evidence="3" type="ORF">HMF7854_05235</name>
</gene>
<dbReference type="Gene3D" id="3.40.30.10">
    <property type="entry name" value="Glutaredoxin"/>
    <property type="match status" value="1"/>
</dbReference>
<dbReference type="EMBL" id="RWJF01000001">
    <property type="protein sequence ID" value="RST30291.1"/>
    <property type="molecule type" value="Genomic_DNA"/>
</dbReference>
<dbReference type="PROSITE" id="PS50405">
    <property type="entry name" value="GST_CTER"/>
    <property type="match status" value="1"/>
</dbReference>
<dbReference type="GO" id="GO:0016740">
    <property type="term" value="F:transferase activity"/>
    <property type="evidence" value="ECO:0007669"/>
    <property type="project" value="UniProtKB-KW"/>
</dbReference>
<dbReference type="SFLD" id="SFLDG00358">
    <property type="entry name" value="Main_(cytGST)"/>
    <property type="match status" value="1"/>
</dbReference>
<dbReference type="AlphaFoldDB" id="A0A3R9Y506"/>
<dbReference type="Proteomes" id="UP000274661">
    <property type="component" value="Unassembled WGS sequence"/>
</dbReference>
<feature type="domain" description="GST N-terminal" evidence="1">
    <location>
        <begin position="1"/>
        <end position="77"/>
    </location>
</feature>
<dbReference type="Gene3D" id="1.20.1050.10">
    <property type="match status" value="1"/>
</dbReference>
<dbReference type="Pfam" id="PF13417">
    <property type="entry name" value="GST_N_3"/>
    <property type="match status" value="1"/>
</dbReference>
<dbReference type="InterPro" id="IPR004046">
    <property type="entry name" value="GST_C"/>
</dbReference>
<evidence type="ECO:0000259" key="1">
    <source>
        <dbReference type="PROSITE" id="PS50404"/>
    </source>
</evidence>
<dbReference type="InterPro" id="IPR050983">
    <property type="entry name" value="GST_Omega/HSP26"/>
</dbReference>
<reference evidence="3 4" key="1">
    <citation type="submission" date="2018-12" db="EMBL/GenBank/DDBJ databases">
        <title>Sphingomonas sp. HMF7854 Genome sequencing and assembly.</title>
        <authorList>
            <person name="Cha I."/>
            <person name="Kang H."/>
            <person name="Kim H."/>
            <person name="Kang J."/>
            <person name="Joh K."/>
        </authorList>
    </citation>
    <scope>NUCLEOTIDE SEQUENCE [LARGE SCALE GENOMIC DNA]</scope>
    <source>
        <strain evidence="3 4">HMF7854</strain>
    </source>
</reference>
<dbReference type="SFLD" id="SFLDS00019">
    <property type="entry name" value="Glutathione_Transferase_(cytos"/>
    <property type="match status" value="1"/>
</dbReference>
<feature type="domain" description="GST C-terminal" evidence="2">
    <location>
        <begin position="82"/>
        <end position="210"/>
    </location>
</feature>
<evidence type="ECO:0000259" key="2">
    <source>
        <dbReference type="PROSITE" id="PS50405"/>
    </source>
</evidence>
<evidence type="ECO:0000313" key="3">
    <source>
        <dbReference type="EMBL" id="RST30291.1"/>
    </source>
</evidence>
<dbReference type="GO" id="GO:0005737">
    <property type="term" value="C:cytoplasm"/>
    <property type="evidence" value="ECO:0007669"/>
    <property type="project" value="TreeGrafter"/>
</dbReference>
<dbReference type="InterPro" id="IPR036282">
    <property type="entry name" value="Glutathione-S-Trfase_C_sf"/>
</dbReference>
<protein>
    <submittedName>
        <fullName evidence="3">Glutathione S-transferase family protein</fullName>
    </submittedName>
</protein>
<dbReference type="Pfam" id="PF00043">
    <property type="entry name" value="GST_C"/>
    <property type="match status" value="1"/>
</dbReference>
<keyword evidence="3" id="KW-0808">Transferase</keyword>